<feature type="transmembrane region" description="Helical" evidence="7">
    <location>
        <begin position="239"/>
        <end position="257"/>
    </location>
</feature>
<feature type="transmembrane region" description="Helical" evidence="7">
    <location>
        <begin position="101"/>
        <end position="123"/>
    </location>
</feature>
<keyword evidence="2" id="KW-1003">Cell membrane</keyword>
<reference evidence="8 9" key="1">
    <citation type="submission" date="2017-06" db="EMBL/GenBank/DDBJ databases">
        <title>Description of Rhodopirellula bahusiensis sp. nov.</title>
        <authorList>
            <person name="Kizina J."/>
            <person name="Harder J."/>
        </authorList>
    </citation>
    <scope>NUCLEOTIDE SEQUENCE [LARGE SCALE GENOMIC DNA]</scope>
    <source>
        <strain evidence="8 9">SWK21</strain>
    </source>
</reference>
<feature type="transmembrane region" description="Helical" evidence="7">
    <location>
        <begin position="263"/>
        <end position="285"/>
    </location>
</feature>
<feature type="transmembrane region" description="Helical" evidence="7">
    <location>
        <begin position="374"/>
        <end position="396"/>
    </location>
</feature>
<sequence length="502" mass="52883">MTSDRSSTDSPSTGESSIRGDRSDTTCENVATVGSAAGSGCSAESGESESFGCPPSITNADAGLSIAGEATPSPAINGQQPSAEATEVSPPRSRFTKAFSFAQTVGFAFAIVALQMGQGILLARLLGPVGRGEYATTVLYVQMALYIGLFGGLEVICRYAADRTVETIKLRRAAMWLGLTTGAITTGLVVLCNVIALPDEKAYLMSLGCLCAFSIIGQHVMLIMTAVDRGAGDFTKYNLRRFISAAAFPALLLVAAIVTDVTLNLACVLFVIASAISMAACVVGLPKIATGKSEPPVNQLLKESRPYGVSMLATDLFERLDLLLVMWLVPLLTQGFYAAMVPVVYPLTVIPNTLGIYLFNTAADRSKRLQTSDVHRILGGSIAIQTVSTIAFMIVIGPLVRLVYGEEFAPAIVFAWWLAPVSAIKGILQGLDSYVKGRGKPLAPIRCRIVAAVVMLSLTAAFVGTYGAIAIAVAALVGQIICLVWLSAIVYADVREQNSMAN</sequence>
<dbReference type="Proteomes" id="UP000225740">
    <property type="component" value="Unassembled WGS sequence"/>
</dbReference>
<name>A0A2G1W2Q9_9BACT</name>
<organism evidence="8 9">
    <name type="scientific">Rhodopirellula bahusiensis</name>
    <dbReference type="NCBI Taxonomy" id="2014065"/>
    <lineage>
        <taxon>Bacteria</taxon>
        <taxon>Pseudomonadati</taxon>
        <taxon>Planctomycetota</taxon>
        <taxon>Planctomycetia</taxon>
        <taxon>Pirellulales</taxon>
        <taxon>Pirellulaceae</taxon>
        <taxon>Rhodopirellula</taxon>
    </lineage>
</organism>
<feature type="transmembrane region" description="Helical" evidence="7">
    <location>
        <begin position="408"/>
        <end position="428"/>
    </location>
</feature>
<dbReference type="InterPro" id="IPR050833">
    <property type="entry name" value="Poly_Biosynth_Transport"/>
</dbReference>
<dbReference type="RefSeq" id="WP_099262711.1">
    <property type="nucleotide sequence ID" value="NZ_NIZW01000018.1"/>
</dbReference>
<comment type="subcellular location">
    <subcellularLocation>
        <location evidence="1">Cell membrane</location>
        <topology evidence="1">Multi-pass membrane protein</topology>
    </subcellularLocation>
</comment>
<feature type="transmembrane region" description="Helical" evidence="7">
    <location>
        <begin position="143"/>
        <end position="161"/>
    </location>
</feature>
<feature type="transmembrane region" description="Helical" evidence="7">
    <location>
        <begin position="449"/>
        <end position="469"/>
    </location>
</feature>
<feature type="region of interest" description="Disordered" evidence="6">
    <location>
        <begin position="1"/>
        <end position="31"/>
    </location>
</feature>
<evidence type="ECO:0000256" key="2">
    <source>
        <dbReference type="ARBA" id="ARBA00022475"/>
    </source>
</evidence>
<feature type="transmembrane region" description="Helical" evidence="7">
    <location>
        <begin position="173"/>
        <end position="196"/>
    </location>
</feature>
<evidence type="ECO:0000313" key="9">
    <source>
        <dbReference type="Proteomes" id="UP000225740"/>
    </source>
</evidence>
<evidence type="ECO:0000256" key="1">
    <source>
        <dbReference type="ARBA" id="ARBA00004651"/>
    </source>
</evidence>
<evidence type="ECO:0000256" key="7">
    <source>
        <dbReference type="SAM" id="Phobius"/>
    </source>
</evidence>
<evidence type="ECO:0008006" key="10">
    <source>
        <dbReference type="Google" id="ProtNLM"/>
    </source>
</evidence>
<keyword evidence="5 7" id="KW-0472">Membrane</keyword>
<dbReference type="AlphaFoldDB" id="A0A2G1W2Q9"/>
<feature type="region of interest" description="Disordered" evidence="6">
    <location>
        <begin position="68"/>
        <end position="90"/>
    </location>
</feature>
<dbReference type="GeneID" id="90610574"/>
<comment type="caution">
    <text evidence="8">The sequence shown here is derived from an EMBL/GenBank/DDBJ whole genome shotgun (WGS) entry which is preliminary data.</text>
</comment>
<keyword evidence="3 7" id="KW-0812">Transmembrane</keyword>
<gene>
    <name evidence="8" type="ORF">CEE69_21590</name>
</gene>
<dbReference type="EMBL" id="NIZW01000018">
    <property type="protein sequence ID" value="PHQ33316.1"/>
    <property type="molecule type" value="Genomic_DNA"/>
</dbReference>
<keyword evidence="9" id="KW-1185">Reference proteome</keyword>
<dbReference type="PANTHER" id="PTHR30250">
    <property type="entry name" value="PST FAMILY PREDICTED COLANIC ACID TRANSPORTER"/>
    <property type="match status" value="1"/>
</dbReference>
<feature type="compositionally biased region" description="Polar residues" evidence="6">
    <location>
        <begin position="74"/>
        <end position="83"/>
    </location>
</feature>
<evidence type="ECO:0000313" key="8">
    <source>
        <dbReference type="EMBL" id="PHQ33316.1"/>
    </source>
</evidence>
<feature type="transmembrane region" description="Helical" evidence="7">
    <location>
        <begin position="202"/>
        <end position="227"/>
    </location>
</feature>
<keyword evidence="4 7" id="KW-1133">Transmembrane helix</keyword>
<dbReference type="PANTHER" id="PTHR30250:SF11">
    <property type="entry name" value="O-ANTIGEN TRANSPORTER-RELATED"/>
    <property type="match status" value="1"/>
</dbReference>
<feature type="compositionally biased region" description="Low complexity" evidence="6">
    <location>
        <begin position="36"/>
        <end position="50"/>
    </location>
</feature>
<dbReference type="GO" id="GO:0005886">
    <property type="term" value="C:plasma membrane"/>
    <property type="evidence" value="ECO:0007669"/>
    <property type="project" value="UniProtKB-SubCell"/>
</dbReference>
<accession>A0A2G1W2Q9</accession>
<feature type="region of interest" description="Disordered" evidence="6">
    <location>
        <begin position="36"/>
        <end position="55"/>
    </location>
</feature>
<dbReference type="OrthoDB" id="291846at2"/>
<feature type="transmembrane region" description="Helical" evidence="7">
    <location>
        <begin position="475"/>
        <end position="494"/>
    </location>
</feature>
<feature type="transmembrane region" description="Helical" evidence="7">
    <location>
        <begin position="343"/>
        <end position="362"/>
    </location>
</feature>
<evidence type="ECO:0000256" key="6">
    <source>
        <dbReference type="SAM" id="MobiDB-lite"/>
    </source>
</evidence>
<evidence type="ECO:0000256" key="5">
    <source>
        <dbReference type="ARBA" id="ARBA00023136"/>
    </source>
</evidence>
<evidence type="ECO:0000256" key="4">
    <source>
        <dbReference type="ARBA" id="ARBA00022989"/>
    </source>
</evidence>
<evidence type="ECO:0000256" key="3">
    <source>
        <dbReference type="ARBA" id="ARBA00022692"/>
    </source>
</evidence>
<proteinExistence type="predicted"/>
<feature type="compositionally biased region" description="Low complexity" evidence="6">
    <location>
        <begin position="1"/>
        <end position="17"/>
    </location>
</feature>
<protein>
    <recommendedName>
        <fullName evidence="10">Polysaccharide biosynthesis protein</fullName>
    </recommendedName>
</protein>